<accession>A0A7R9B1M0</accession>
<gene>
    <name evidence="1" type="ORF">TSIB3V08_LOCUS7883</name>
</gene>
<organism evidence="1">
    <name type="scientific">Timema shepardi</name>
    <name type="common">Walking stick</name>
    <dbReference type="NCBI Taxonomy" id="629360"/>
    <lineage>
        <taxon>Eukaryota</taxon>
        <taxon>Metazoa</taxon>
        <taxon>Ecdysozoa</taxon>
        <taxon>Arthropoda</taxon>
        <taxon>Hexapoda</taxon>
        <taxon>Insecta</taxon>
        <taxon>Pterygota</taxon>
        <taxon>Neoptera</taxon>
        <taxon>Polyneoptera</taxon>
        <taxon>Phasmatodea</taxon>
        <taxon>Timematodea</taxon>
        <taxon>Timematoidea</taxon>
        <taxon>Timematidae</taxon>
        <taxon>Timema</taxon>
    </lineage>
</organism>
<name>A0A7R9B1M0_TIMSH</name>
<evidence type="ECO:0000313" key="1">
    <source>
        <dbReference type="EMBL" id="CAD7263813.1"/>
    </source>
</evidence>
<dbReference type="AlphaFoldDB" id="A0A7R9B1M0"/>
<sequence>MGVVYKNRFVLLDTVNIACGKNINYLNVGGRPMIHVISRYLDILAIDWSADNGEILFQIPVEYIEGDFAVMVFYSMQILGKASQTDVTRLSTNGILSLPEYADRNMAIWLWNKLSDNKIKKKLYPHNDPVSEGEEMGRSNGREYLNHEFCLAWLLLYEHINFTFLVSKQYEQLGVLWCVHIHSHRAKTGNSEESPPIHKTHKSDGLINNALILRRLKRISLDDVVRPTIQTSWRADTSLDDRAAIPSTIDTTW</sequence>
<reference evidence="1" key="1">
    <citation type="submission" date="2020-11" db="EMBL/GenBank/DDBJ databases">
        <authorList>
            <person name="Tran Van P."/>
        </authorList>
    </citation>
    <scope>NUCLEOTIDE SEQUENCE</scope>
</reference>
<proteinExistence type="predicted"/>
<protein>
    <submittedName>
        <fullName evidence="1">Uncharacterized protein</fullName>
    </submittedName>
</protein>
<dbReference type="EMBL" id="OC003874">
    <property type="protein sequence ID" value="CAD7263813.1"/>
    <property type="molecule type" value="Genomic_DNA"/>
</dbReference>